<gene>
    <name evidence="1" type="ORF">GCM10007416_35110</name>
</gene>
<dbReference type="RefSeq" id="WP_188433801.1">
    <property type="nucleotide sequence ID" value="NZ_BMEX01000036.1"/>
</dbReference>
<keyword evidence="2" id="KW-1185">Reference proteome</keyword>
<organism evidence="1 2">
    <name type="scientific">Kroppenstedtia guangzhouensis</name>
    <dbReference type="NCBI Taxonomy" id="1274356"/>
    <lineage>
        <taxon>Bacteria</taxon>
        <taxon>Bacillati</taxon>
        <taxon>Bacillota</taxon>
        <taxon>Bacilli</taxon>
        <taxon>Bacillales</taxon>
        <taxon>Thermoactinomycetaceae</taxon>
        <taxon>Kroppenstedtia</taxon>
    </lineage>
</organism>
<name>A0ABQ1H4Y9_9BACL</name>
<comment type="caution">
    <text evidence="1">The sequence shown here is derived from an EMBL/GenBank/DDBJ whole genome shotgun (WGS) entry which is preliminary data.</text>
</comment>
<proteinExistence type="predicted"/>
<reference evidence="2" key="1">
    <citation type="journal article" date="2019" name="Int. J. Syst. Evol. Microbiol.">
        <title>The Global Catalogue of Microorganisms (GCM) 10K type strain sequencing project: providing services to taxonomists for standard genome sequencing and annotation.</title>
        <authorList>
            <consortium name="The Broad Institute Genomics Platform"/>
            <consortium name="The Broad Institute Genome Sequencing Center for Infectious Disease"/>
            <person name="Wu L."/>
            <person name="Ma J."/>
        </authorList>
    </citation>
    <scope>NUCLEOTIDE SEQUENCE [LARGE SCALE GENOMIC DNA]</scope>
    <source>
        <strain evidence="2">CGMCC 1.12404</strain>
    </source>
</reference>
<dbReference type="EMBL" id="BMEX01000036">
    <property type="protein sequence ID" value="GGA58916.1"/>
    <property type="molecule type" value="Genomic_DNA"/>
</dbReference>
<dbReference type="Proteomes" id="UP000617979">
    <property type="component" value="Unassembled WGS sequence"/>
</dbReference>
<protein>
    <submittedName>
        <fullName evidence="1">Uncharacterized protein</fullName>
    </submittedName>
</protein>
<evidence type="ECO:0000313" key="2">
    <source>
        <dbReference type="Proteomes" id="UP000617979"/>
    </source>
</evidence>
<sequence length="85" mass="9421">MKIKMDRDNKIPFYETASILKKLWVASARNLRFNEPNRLKETREAAEAAGIPNDVLSQTMIAGLKGIPVTLVGNVAGESVEYRAC</sequence>
<evidence type="ECO:0000313" key="1">
    <source>
        <dbReference type="EMBL" id="GGA58916.1"/>
    </source>
</evidence>
<accession>A0ABQ1H4Y9</accession>